<organism evidence="6 7">
    <name type="scientific">Rariglobus hedericola</name>
    <dbReference type="NCBI Taxonomy" id="2597822"/>
    <lineage>
        <taxon>Bacteria</taxon>
        <taxon>Pseudomonadati</taxon>
        <taxon>Verrucomicrobiota</taxon>
        <taxon>Opitutia</taxon>
        <taxon>Opitutales</taxon>
        <taxon>Opitutaceae</taxon>
        <taxon>Rariglobus</taxon>
    </lineage>
</organism>
<dbReference type="RefSeq" id="WP_144230850.1">
    <property type="nucleotide sequence ID" value="NZ_CBCRVV010000006.1"/>
</dbReference>
<dbReference type="Gene3D" id="3.40.50.2300">
    <property type="match status" value="1"/>
</dbReference>
<dbReference type="GO" id="GO:0005524">
    <property type="term" value="F:ATP binding"/>
    <property type="evidence" value="ECO:0007669"/>
    <property type="project" value="InterPro"/>
</dbReference>
<feature type="modified residue" description="4-aspartylphosphate" evidence="3">
    <location>
        <position position="60"/>
    </location>
</feature>
<sequence length="400" mass="44119">MVSPKLPPSSRILIADDSVVCRGVLVILLETAGYEVVSVLDGRQALDALRNHSFDLAILDNDMPNLDGLGALAELRAFLPSLPVLVCSGTITPDVAVRYRELGIDDLLNKPVDPRALRDKIAGIITRQNLSASASASPFRLPSFRGVRTAADKSLPCPLTQGMSKFALRLQADMDRLRDFRSVAILEGRHGSGRFELALSATNDPASHKFVAHADELTAARLDELLKPAHADTHSVLLVILEADRLLPEKQLLLEELVRGRLASQSTLSKRLRIILCAQSSLCDLHFNEFLLLRATTATFLVPDFVDRWQDWGDIARAILRRAGTGRGTFSTESIKWMDRQLWPGDYMQLHRTIELARRLAGVTSTLTEAHMATARAQEAECTDPLFHDMLFHLHSGGEA</sequence>
<dbReference type="GO" id="GO:0006355">
    <property type="term" value="P:regulation of DNA-templated transcription"/>
    <property type="evidence" value="ECO:0007669"/>
    <property type="project" value="InterPro"/>
</dbReference>
<dbReference type="SUPFAM" id="SSF52172">
    <property type="entry name" value="CheY-like"/>
    <property type="match status" value="1"/>
</dbReference>
<feature type="domain" description="Response regulatory" evidence="5">
    <location>
        <begin position="11"/>
        <end position="125"/>
    </location>
</feature>
<dbReference type="PROSITE" id="PS50045">
    <property type="entry name" value="SIGMA54_INTERACT_4"/>
    <property type="match status" value="1"/>
</dbReference>
<protein>
    <submittedName>
        <fullName evidence="6">Response regulator</fullName>
    </submittedName>
</protein>
<comment type="caution">
    <text evidence="6">The sequence shown here is derived from an EMBL/GenBank/DDBJ whole genome shotgun (WGS) entry which is preliminary data.</text>
</comment>
<dbReference type="GO" id="GO:0000160">
    <property type="term" value="P:phosphorelay signal transduction system"/>
    <property type="evidence" value="ECO:0007669"/>
    <property type="project" value="UniProtKB-KW"/>
</dbReference>
<evidence type="ECO:0000256" key="1">
    <source>
        <dbReference type="ARBA" id="ARBA00022553"/>
    </source>
</evidence>
<evidence type="ECO:0000256" key="3">
    <source>
        <dbReference type="PROSITE-ProRule" id="PRU00169"/>
    </source>
</evidence>
<reference evidence="6 7" key="1">
    <citation type="submission" date="2019-07" db="EMBL/GenBank/DDBJ databases">
        <title>Description of 53C-WASEF.</title>
        <authorList>
            <person name="Pitt A."/>
            <person name="Hahn M.W."/>
        </authorList>
    </citation>
    <scope>NUCLEOTIDE SEQUENCE [LARGE SCALE GENOMIC DNA]</scope>
    <source>
        <strain evidence="6 7">53C-WASEF</strain>
    </source>
</reference>
<keyword evidence="7" id="KW-1185">Reference proteome</keyword>
<dbReference type="Proteomes" id="UP000315648">
    <property type="component" value="Unassembled WGS sequence"/>
</dbReference>
<proteinExistence type="predicted"/>
<dbReference type="Pfam" id="PF00072">
    <property type="entry name" value="Response_reg"/>
    <property type="match status" value="1"/>
</dbReference>
<dbReference type="InterPro" id="IPR002078">
    <property type="entry name" value="Sigma_54_int"/>
</dbReference>
<dbReference type="AlphaFoldDB" id="A0A556QK72"/>
<dbReference type="OrthoDB" id="193846at2"/>
<dbReference type="PROSITE" id="PS50110">
    <property type="entry name" value="RESPONSE_REGULATORY"/>
    <property type="match status" value="1"/>
</dbReference>
<dbReference type="SMART" id="SM00448">
    <property type="entry name" value="REC"/>
    <property type="match status" value="1"/>
</dbReference>
<dbReference type="EMBL" id="VMBG01000002">
    <property type="protein sequence ID" value="TSJ77029.1"/>
    <property type="molecule type" value="Genomic_DNA"/>
</dbReference>
<dbReference type="PANTHER" id="PTHR44591:SF14">
    <property type="entry name" value="PROTEIN PILG"/>
    <property type="match status" value="1"/>
</dbReference>
<evidence type="ECO:0000259" key="5">
    <source>
        <dbReference type="PROSITE" id="PS50110"/>
    </source>
</evidence>
<dbReference type="PANTHER" id="PTHR44591">
    <property type="entry name" value="STRESS RESPONSE REGULATOR PROTEIN 1"/>
    <property type="match status" value="1"/>
</dbReference>
<keyword evidence="1 3" id="KW-0597">Phosphoprotein</keyword>
<evidence type="ECO:0000259" key="4">
    <source>
        <dbReference type="PROSITE" id="PS50045"/>
    </source>
</evidence>
<evidence type="ECO:0000256" key="2">
    <source>
        <dbReference type="ARBA" id="ARBA00023012"/>
    </source>
</evidence>
<feature type="domain" description="Sigma-54 factor interaction" evidence="4">
    <location>
        <begin position="253"/>
        <end position="359"/>
    </location>
</feature>
<evidence type="ECO:0000313" key="7">
    <source>
        <dbReference type="Proteomes" id="UP000315648"/>
    </source>
</evidence>
<dbReference type="InterPro" id="IPR011006">
    <property type="entry name" value="CheY-like_superfamily"/>
</dbReference>
<accession>A0A556QK72</accession>
<name>A0A556QK72_9BACT</name>
<dbReference type="CDD" id="cd17546">
    <property type="entry name" value="REC_hyHK_CKI1_RcsC-like"/>
    <property type="match status" value="1"/>
</dbReference>
<keyword evidence="2" id="KW-0902">Two-component regulatory system</keyword>
<gene>
    <name evidence="6" type="ORF">FPL22_13035</name>
</gene>
<evidence type="ECO:0000313" key="6">
    <source>
        <dbReference type="EMBL" id="TSJ77029.1"/>
    </source>
</evidence>
<dbReference type="InterPro" id="IPR001789">
    <property type="entry name" value="Sig_transdc_resp-reg_receiver"/>
</dbReference>
<dbReference type="InterPro" id="IPR050595">
    <property type="entry name" value="Bact_response_regulator"/>
</dbReference>